<sequence>MSEVGSIKKLTGEPRLPEVLRHHYGLRVKAARPVEGILQLTTDRGIFGLKRVHDREEGRWKLVRELAEYISETGSPQIPSPVLTRRGAVTVAGHRRRYVLLPWIKGEVHDLRIGDRWSRAARTLARVHSVSKGFDPSRGLGSFVHTGKWERIWRDLGQQVSMFKLAADLSEETTPVDRLWLRQCTFTEGMLETALRYLEKLGGDSVVLETRKNGEACHCNPHRRNWVWDAAGIPHLIDWNRLVLDGRSRDLARFILYAYGRTGSLAPAEAILKAYQETAPLEEAEYGLIYAQLLFPHNLLRTLSNIYREQKIPSHLAKGHLSSTLDLEEKKEGLLRGFPALVTREFQVTIPRVDWLERSTDRS</sequence>
<evidence type="ECO:0000313" key="3">
    <source>
        <dbReference type="Proteomes" id="UP000244240"/>
    </source>
</evidence>
<accession>A0A2T6BSM4</accession>
<evidence type="ECO:0000313" key="2">
    <source>
        <dbReference type="EMBL" id="PTX59090.1"/>
    </source>
</evidence>
<keyword evidence="2" id="KW-0946">Virion</keyword>
<proteinExistence type="predicted"/>
<dbReference type="InterPro" id="IPR047175">
    <property type="entry name" value="CotS-like"/>
</dbReference>
<dbReference type="Gene3D" id="3.90.1200.10">
    <property type="match status" value="1"/>
</dbReference>
<organism evidence="2 3">
    <name type="scientific">Melghirimyces profundicolus</name>
    <dbReference type="NCBI Taxonomy" id="1242148"/>
    <lineage>
        <taxon>Bacteria</taxon>
        <taxon>Bacillati</taxon>
        <taxon>Bacillota</taxon>
        <taxon>Bacilli</taxon>
        <taxon>Bacillales</taxon>
        <taxon>Thermoactinomycetaceae</taxon>
        <taxon>Melghirimyces</taxon>
    </lineage>
</organism>
<dbReference type="PANTHER" id="PTHR39179:SF1">
    <property type="entry name" value="SPORE COAT PROTEIN I"/>
    <property type="match status" value="1"/>
</dbReference>
<dbReference type="InterPro" id="IPR002575">
    <property type="entry name" value="Aminoglycoside_PTrfase"/>
</dbReference>
<dbReference type="InterPro" id="IPR011009">
    <property type="entry name" value="Kinase-like_dom_sf"/>
</dbReference>
<keyword evidence="2" id="KW-0167">Capsid protein</keyword>
<dbReference type="OrthoDB" id="2986702at2"/>
<reference evidence="2 3" key="1">
    <citation type="submission" date="2018-04" db="EMBL/GenBank/DDBJ databases">
        <title>Genomic Encyclopedia of Archaeal and Bacterial Type Strains, Phase II (KMG-II): from individual species to whole genera.</title>
        <authorList>
            <person name="Goeker M."/>
        </authorList>
    </citation>
    <scope>NUCLEOTIDE SEQUENCE [LARGE SCALE GENOMIC DNA]</scope>
    <source>
        <strain evidence="2 3">DSM 45787</strain>
    </source>
</reference>
<dbReference type="PANTHER" id="PTHR39179">
    <property type="entry name" value="SPORE COAT PROTEIN I"/>
    <property type="match status" value="1"/>
</dbReference>
<protein>
    <submittedName>
        <fullName evidence="2">CotS family spore coat protein</fullName>
    </submittedName>
</protein>
<dbReference type="Gene3D" id="3.30.200.20">
    <property type="entry name" value="Phosphorylase Kinase, domain 1"/>
    <property type="match status" value="1"/>
</dbReference>
<dbReference type="RefSeq" id="WP_108023805.1">
    <property type="nucleotide sequence ID" value="NZ_QBKR01000013.1"/>
</dbReference>
<dbReference type="Proteomes" id="UP000244240">
    <property type="component" value="Unassembled WGS sequence"/>
</dbReference>
<dbReference type="GO" id="GO:0042601">
    <property type="term" value="C:endospore-forming forespore"/>
    <property type="evidence" value="ECO:0007669"/>
    <property type="project" value="TreeGrafter"/>
</dbReference>
<dbReference type="SUPFAM" id="SSF56112">
    <property type="entry name" value="Protein kinase-like (PK-like)"/>
    <property type="match status" value="1"/>
</dbReference>
<evidence type="ECO:0000259" key="1">
    <source>
        <dbReference type="Pfam" id="PF01636"/>
    </source>
</evidence>
<gene>
    <name evidence="2" type="ORF">C8P63_11335</name>
</gene>
<keyword evidence="3" id="KW-1185">Reference proteome</keyword>
<feature type="domain" description="Aminoglycoside phosphotransferase" evidence="1">
    <location>
        <begin position="41"/>
        <end position="280"/>
    </location>
</feature>
<dbReference type="AlphaFoldDB" id="A0A2T6BSM4"/>
<name>A0A2T6BSM4_9BACL</name>
<comment type="caution">
    <text evidence="2">The sequence shown here is derived from an EMBL/GenBank/DDBJ whole genome shotgun (WGS) entry which is preliminary data.</text>
</comment>
<dbReference type="EMBL" id="QBKR01000013">
    <property type="protein sequence ID" value="PTX59090.1"/>
    <property type="molecule type" value="Genomic_DNA"/>
</dbReference>
<dbReference type="Pfam" id="PF01636">
    <property type="entry name" value="APH"/>
    <property type="match status" value="1"/>
</dbReference>